<sequence length="253" mass="26711">MSGLAVRGLRVQVGSGRNAHVAVDGVDLDVPAGTVVGLVGESGSGKSTLARATVGLVAPVAGRIEYDGEDFAGARGRRLRRLRRRVQLVFQDPRASLDPRMTVGETLAEAATAHRRLGRAARAAEVRRLLEQVQLDPAHAASRPASLSGGQRQRVSLARALAVRPDLIVADEPTAALDVSVQGAVLNLLRDLREQSGLSLLVISHDMAIVRYVSDRVAVMRGGRIVEEGEAAALMASPRNDYTRLLLDAAAGG</sequence>
<protein>
    <submittedName>
        <fullName evidence="6">Peptide/nickel transport system ATP-binding protein</fullName>
    </submittedName>
</protein>
<dbReference type="CDD" id="cd03257">
    <property type="entry name" value="ABC_NikE_OppD_transporters"/>
    <property type="match status" value="1"/>
</dbReference>
<dbReference type="SMART" id="SM00382">
    <property type="entry name" value="AAA"/>
    <property type="match status" value="1"/>
</dbReference>
<comment type="similarity">
    <text evidence="1">Belongs to the ABC transporter superfamily.</text>
</comment>
<dbReference type="InterPro" id="IPR027417">
    <property type="entry name" value="P-loop_NTPase"/>
</dbReference>
<gene>
    <name evidence="6" type="ORF">BDZ31_004750</name>
</gene>
<evidence type="ECO:0000256" key="4">
    <source>
        <dbReference type="ARBA" id="ARBA00022840"/>
    </source>
</evidence>
<accession>A0A840IK76</accession>
<dbReference type="GO" id="GO:0005524">
    <property type="term" value="F:ATP binding"/>
    <property type="evidence" value="ECO:0007669"/>
    <property type="project" value="UniProtKB-KW"/>
</dbReference>
<dbReference type="RefSeq" id="WP_183345786.1">
    <property type="nucleotide sequence ID" value="NZ_JACHNU010000011.1"/>
</dbReference>
<dbReference type="InterPro" id="IPR050319">
    <property type="entry name" value="ABC_transp_ATP-bind"/>
</dbReference>
<keyword evidence="7" id="KW-1185">Reference proteome</keyword>
<evidence type="ECO:0000313" key="6">
    <source>
        <dbReference type="EMBL" id="MBB4665129.1"/>
    </source>
</evidence>
<evidence type="ECO:0000256" key="1">
    <source>
        <dbReference type="ARBA" id="ARBA00005417"/>
    </source>
</evidence>
<keyword evidence="3" id="KW-0547">Nucleotide-binding</keyword>
<dbReference type="PANTHER" id="PTHR43776">
    <property type="entry name" value="TRANSPORT ATP-BINDING PROTEIN"/>
    <property type="match status" value="1"/>
</dbReference>
<dbReference type="Pfam" id="PF00005">
    <property type="entry name" value="ABC_tran"/>
    <property type="match status" value="1"/>
</dbReference>
<keyword evidence="2" id="KW-0813">Transport</keyword>
<dbReference type="GO" id="GO:0016887">
    <property type="term" value="F:ATP hydrolysis activity"/>
    <property type="evidence" value="ECO:0007669"/>
    <property type="project" value="InterPro"/>
</dbReference>
<reference evidence="6 7" key="1">
    <citation type="submission" date="2020-08" db="EMBL/GenBank/DDBJ databases">
        <title>Genomic Encyclopedia of Archaeal and Bacterial Type Strains, Phase II (KMG-II): from individual species to whole genera.</title>
        <authorList>
            <person name="Goeker M."/>
        </authorList>
    </citation>
    <scope>NUCLEOTIDE SEQUENCE [LARGE SCALE GENOMIC DNA]</scope>
    <source>
        <strain evidence="6 7">DSM 23288</strain>
    </source>
</reference>
<keyword evidence="4 6" id="KW-0067">ATP-binding</keyword>
<dbReference type="InterPro" id="IPR017871">
    <property type="entry name" value="ABC_transporter-like_CS"/>
</dbReference>
<dbReference type="AlphaFoldDB" id="A0A840IK76"/>
<organism evidence="6 7">
    <name type="scientific">Conexibacter arvalis</name>
    <dbReference type="NCBI Taxonomy" id="912552"/>
    <lineage>
        <taxon>Bacteria</taxon>
        <taxon>Bacillati</taxon>
        <taxon>Actinomycetota</taxon>
        <taxon>Thermoleophilia</taxon>
        <taxon>Solirubrobacterales</taxon>
        <taxon>Conexibacteraceae</taxon>
        <taxon>Conexibacter</taxon>
    </lineage>
</organism>
<evidence type="ECO:0000256" key="2">
    <source>
        <dbReference type="ARBA" id="ARBA00022448"/>
    </source>
</evidence>
<evidence type="ECO:0000256" key="3">
    <source>
        <dbReference type="ARBA" id="ARBA00022741"/>
    </source>
</evidence>
<dbReference type="PANTHER" id="PTHR43776:SF7">
    <property type="entry name" value="D,D-DIPEPTIDE TRANSPORT ATP-BINDING PROTEIN DDPF-RELATED"/>
    <property type="match status" value="1"/>
</dbReference>
<dbReference type="InterPro" id="IPR003439">
    <property type="entry name" value="ABC_transporter-like_ATP-bd"/>
</dbReference>
<feature type="domain" description="ABC transporter" evidence="5">
    <location>
        <begin position="6"/>
        <end position="247"/>
    </location>
</feature>
<evidence type="ECO:0000313" key="7">
    <source>
        <dbReference type="Proteomes" id="UP000585272"/>
    </source>
</evidence>
<proteinExistence type="inferred from homology"/>
<dbReference type="GO" id="GO:0055085">
    <property type="term" value="P:transmembrane transport"/>
    <property type="evidence" value="ECO:0007669"/>
    <property type="project" value="UniProtKB-ARBA"/>
</dbReference>
<dbReference type="PROSITE" id="PS00211">
    <property type="entry name" value="ABC_TRANSPORTER_1"/>
    <property type="match status" value="1"/>
</dbReference>
<dbReference type="Gene3D" id="3.40.50.300">
    <property type="entry name" value="P-loop containing nucleotide triphosphate hydrolases"/>
    <property type="match status" value="1"/>
</dbReference>
<dbReference type="SUPFAM" id="SSF52540">
    <property type="entry name" value="P-loop containing nucleoside triphosphate hydrolases"/>
    <property type="match status" value="1"/>
</dbReference>
<name>A0A840IK76_9ACTN</name>
<dbReference type="Proteomes" id="UP000585272">
    <property type="component" value="Unassembled WGS sequence"/>
</dbReference>
<dbReference type="EMBL" id="JACHNU010000011">
    <property type="protein sequence ID" value="MBB4665129.1"/>
    <property type="molecule type" value="Genomic_DNA"/>
</dbReference>
<evidence type="ECO:0000259" key="5">
    <source>
        <dbReference type="PROSITE" id="PS50893"/>
    </source>
</evidence>
<dbReference type="PROSITE" id="PS50893">
    <property type="entry name" value="ABC_TRANSPORTER_2"/>
    <property type="match status" value="1"/>
</dbReference>
<dbReference type="InterPro" id="IPR003593">
    <property type="entry name" value="AAA+_ATPase"/>
</dbReference>
<comment type="caution">
    <text evidence="6">The sequence shown here is derived from an EMBL/GenBank/DDBJ whole genome shotgun (WGS) entry which is preliminary data.</text>
</comment>